<protein>
    <submittedName>
        <fullName evidence="2">Uncharacterized protein</fullName>
    </submittedName>
</protein>
<dbReference type="AlphaFoldDB" id="E4NJQ5"/>
<feature type="region of interest" description="Disordered" evidence="1">
    <location>
        <begin position="31"/>
        <end position="66"/>
    </location>
</feature>
<dbReference type="KEGG" id="ksk:KSE_74480"/>
<proteinExistence type="predicted"/>
<keyword evidence="3" id="KW-1185">Reference proteome</keyword>
<dbReference type="HOGENOM" id="CLU_2825398_0_0_11"/>
<feature type="compositionally biased region" description="Pro residues" evidence="1">
    <location>
        <begin position="54"/>
        <end position="66"/>
    </location>
</feature>
<dbReference type="EMBL" id="AP010968">
    <property type="protein sequence ID" value="BAJ33203.1"/>
    <property type="molecule type" value="Genomic_DNA"/>
</dbReference>
<name>E4NJQ5_KITSK</name>
<evidence type="ECO:0000256" key="1">
    <source>
        <dbReference type="SAM" id="MobiDB-lite"/>
    </source>
</evidence>
<reference evidence="2 3" key="1">
    <citation type="journal article" date="2010" name="DNA Res.">
        <title>Genome sequence of Kitasatospora setae NBRC 14216T: an evolutionary snapshot of the family Streptomycetaceae.</title>
        <authorList>
            <person name="Ichikawa N."/>
            <person name="Oguchi A."/>
            <person name="Ikeda H."/>
            <person name="Ishikawa J."/>
            <person name="Kitani S."/>
            <person name="Watanabe Y."/>
            <person name="Nakamura S."/>
            <person name="Katano Y."/>
            <person name="Kishi E."/>
            <person name="Sasagawa M."/>
            <person name="Ankai A."/>
            <person name="Fukui S."/>
            <person name="Hashimoto Y."/>
            <person name="Kamata S."/>
            <person name="Otoguro M."/>
            <person name="Tanikawa S."/>
            <person name="Nihira T."/>
            <person name="Horinouchi S."/>
            <person name="Ohnishi Y."/>
            <person name="Hayakawa M."/>
            <person name="Kuzuyama T."/>
            <person name="Arisawa A."/>
            <person name="Nomoto F."/>
            <person name="Miura H."/>
            <person name="Takahashi Y."/>
            <person name="Fujita N."/>
        </authorList>
    </citation>
    <scope>NUCLEOTIDE SEQUENCE [LARGE SCALE GENOMIC DNA]</scope>
    <source>
        <strain evidence="3">ATCC 33774 / DSM 43861 / JCM 3304 / KCC A-0304 / NBRC 14216 / KM-6054</strain>
    </source>
</reference>
<organism evidence="2 3">
    <name type="scientific">Kitasatospora setae (strain ATCC 33774 / DSM 43861 / JCM 3304 / KCC A-0304 / NBRC 14216 / KM-6054)</name>
    <name type="common">Streptomyces setae</name>
    <dbReference type="NCBI Taxonomy" id="452652"/>
    <lineage>
        <taxon>Bacteria</taxon>
        <taxon>Bacillati</taxon>
        <taxon>Actinomycetota</taxon>
        <taxon>Actinomycetes</taxon>
        <taxon>Kitasatosporales</taxon>
        <taxon>Streptomycetaceae</taxon>
        <taxon>Kitasatospora</taxon>
    </lineage>
</organism>
<evidence type="ECO:0000313" key="3">
    <source>
        <dbReference type="Proteomes" id="UP000007076"/>
    </source>
</evidence>
<accession>E4NJQ5</accession>
<evidence type="ECO:0000313" key="2">
    <source>
        <dbReference type="EMBL" id="BAJ33203.1"/>
    </source>
</evidence>
<dbReference type="Proteomes" id="UP000007076">
    <property type="component" value="Chromosome"/>
</dbReference>
<gene>
    <name evidence="2" type="ordered locus">KSE_74480</name>
</gene>
<dbReference type="PATRIC" id="fig|452652.3.peg.7493"/>
<sequence length="66" mass="6906">MLELMTAGQTVSMNPDHRPLALTFSEPAVDQALPAAAPPPLLPGQTSPFLEPHTSPPLPVPPTARS</sequence>